<accession>A0A1F8H712</accession>
<dbReference type="Proteomes" id="UP000177745">
    <property type="component" value="Unassembled WGS sequence"/>
</dbReference>
<dbReference type="InterPro" id="IPR036515">
    <property type="entry name" value="Transposase_17_sf"/>
</dbReference>
<dbReference type="EMBL" id="MGKY01000018">
    <property type="protein sequence ID" value="OGN33382.1"/>
    <property type="molecule type" value="Genomic_DNA"/>
</dbReference>
<sequence length="222" mass="26613">MEIYHVLNRGVDKRIIFEDKQDYFRFIHDLYEFNDQERVETTFRDFRDYGADGKIAKINRGARKLLVDILAFCLMPNHYHLMLSPRIENGISIFMQKLNMGYAKYFNQKNKRVGVLFQGPYKKIPVTNETHFLHLPFYIHFNPLDLSFPEWRENKISNPEGALNFLKPYRWSSHLDYLGIKNFPSILNMKHLKEILGNEQDYQKLIENYIKDIQIDKEVTLE</sequence>
<dbReference type="PANTHER" id="PTHR34322:SF2">
    <property type="entry name" value="TRANSPOSASE IS200-LIKE DOMAIN-CONTAINING PROTEIN"/>
    <property type="match status" value="1"/>
</dbReference>
<protein>
    <recommendedName>
        <fullName evidence="1">Transposase IS200-like domain-containing protein</fullName>
    </recommendedName>
</protein>
<comment type="caution">
    <text evidence="2">The sequence shown here is derived from an EMBL/GenBank/DDBJ whole genome shotgun (WGS) entry which is preliminary data.</text>
</comment>
<dbReference type="SUPFAM" id="SSF143422">
    <property type="entry name" value="Transposase IS200-like"/>
    <property type="match status" value="1"/>
</dbReference>
<dbReference type="GO" id="GO:0006313">
    <property type="term" value="P:DNA transposition"/>
    <property type="evidence" value="ECO:0007669"/>
    <property type="project" value="InterPro"/>
</dbReference>
<name>A0A1F8H712_9BACT</name>
<evidence type="ECO:0000313" key="3">
    <source>
        <dbReference type="Proteomes" id="UP000177745"/>
    </source>
</evidence>
<dbReference type="PANTHER" id="PTHR34322">
    <property type="entry name" value="TRANSPOSASE, Y1_TNP DOMAIN-CONTAINING"/>
    <property type="match status" value="1"/>
</dbReference>
<evidence type="ECO:0000313" key="2">
    <source>
        <dbReference type="EMBL" id="OGN33382.1"/>
    </source>
</evidence>
<dbReference type="Gene3D" id="3.30.70.1290">
    <property type="entry name" value="Transposase IS200-like"/>
    <property type="match status" value="1"/>
</dbReference>
<dbReference type="InterPro" id="IPR002686">
    <property type="entry name" value="Transposase_17"/>
</dbReference>
<dbReference type="GO" id="GO:0004803">
    <property type="term" value="F:transposase activity"/>
    <property type="evidence" value="ECO:0007669"/>
    <property type="project" value="InterPro"/>
</dbReference>
<reference evidence="2 3" key="1">
    <citation type="journal article" date="2016" name="Nat. Commun.">
        <title>Thousands of microbial genomes shed light on interconnected biogeochemical processes in an aquifer system.</title>
        <authorList>
            <person name="Anantharaman K."/>
            <person name="Brown C.T."/>
            <person name="Hug L.A."/>
            <person name="Sharon I."/>
            <person name="Castelle C.J."/>
            <person name="Probst A.J."/>
            <person name="Thomas B.C."/>
            <person name="Singh A."/>
            <person name="Wilkins M.J."/>
            <person name="Karaoz U."/>
            <person name="Brodie E.L."/>
            <person name="Williams K.H."/>
            <person name="Hubbard S.S."/>
            <person name="Banfield J.F."/>
        </authorList>
    </citation>
    <scope>NUCLEOTIDE SEQUENCE [LARGE SCALE GENOMIC DNA]</scope>
</reference>
<evidence type="ECO:0000259" key="1">
    <source>
        <dbReference type="SMART" id="SM01321"/>
    </source>
</evidence>
<dbReference type="GO" id="GO:0003677">
    <property type="term" value="F:DNA binding"/>
    <property type="evidence" value="ECO:0007669"/>
    <property type="project" value="InterPro"/>
</dbReference>
<dbReference type="AlphaFoldDB" id="A0A1F8H712"/>
<gene>
    <name evidence="2" type="ORF">A3G51_01040</name>
</gene>
<feature type="domain" description="Transposase IS200-like" evidence="1">
    <location>
        <begin position="1"/>
        <end position="142"/>
    </location>
</feature>
<proteinExistence type="predicted"/>
<dbReference type="Pfam" id="PF01797">
    <property type="entry name" value="Y1_Tnp"/>
    <property type="match status" value="1"/>
</dbReference>
<dbReference type="SMART" id="SM01321">
    <property type="entry name" value="Y1_Tnp"/>
    <property type="match status" value="1"/>
</dbReference>
<organism evidence="2 3">
    <name type="scientific">Candidatus Yanofskybacteria bacterium RIFCSPLOWO2_12_FULL_43_11b</name>
    <dbReference type="NCBI Taxonomy" id="1802710"/>
    <lineage>
        <taxon>Bacteria</taxon>
        <taxon>Candidatus Yanofskyibacteriota</taxon>
    </lineage>
</organism>